<reference evidence="1 2" key="2">
    <citation type="journal article" date="2022" name="Mol. Ecol. Resour.">
        <title>The genomes of chicory, endive, great burdock and yacon provide insights into Asteraceae paleo-polyploidization history and plant inulin production.</title>
        <authorList>
            <person name="Fan W."/>
            <person name="Wang S."/>
            <person name="Wang H."/>
            <person name="Wang A."/>
            <person name="Jiang F."/>
            <person name="Liu H."/>
            <person name="Zhao H."/>
            <person name="Xu D."/>
            <person name="Zhang Y."/>
        </authorList>
    </citation>
    <scope>NUCLEOTIDE SEQUENCE [LARGE SCALE GENOMIC DNA]</scope>
    <source>
        <strain evidence="2">cv. Yunnan</strain>
        <tissue evidence="1">Leaves</tissue>
    </source>
</reference>
<protein>
    <submittedName>
        <fullName evidence="1">Uncharacterized protein</fullName>
    </submittedName>
</protein>
<name>A0ACB9HC77_9ASTR</name>
<comment type="caution">
    <text evidence="1">The sequence shown here is derived from an EMBL/GenBank/DDBJ whole genome shotgun (WGS) entry which is preliminary data.</text>
</comment>
<reference evidence="2" key="1">
    <citation type="journal article" date="2022" name="Mol. Ecol. Resour.">
        <title>The genomes of chicory, endive, great burdock and yacon provide insights into Asteraceae palaeo-polyploidization history and plant inulin production.</title>
        <authorList>
            <person name="Fan W."/>
            <person name="Wang S."/>
            <person name="Wang H."/>
            <person name="Wang A."/>
            <person name="Jiang F."/>
            <person name="Liu H."/>
            <person name="Zhao H."/>
            <person name="Xu D."/>
            <person name="Zhang Y."/>
        </authorList>
    </citation>
    <scope>NUCLEOTIDE SEQUENCE [LARGE SCALE GENOMIC DNA]</scope>
    <source>
        <strain evidence="2">cv. Yunnan</strain>
    </source>
</reference>
<organism evidence="1 2">
    <name type="scientific">Smallanthus sonchifolius</name>
    <dbReference type="NCBI Taxonomy" id="185202"/>
    <lineage>
        <taxon>Eukaryota</taxon>
        <taxon>Viridiplantae</taxon>
        <taxon>Streptophyta</taxon>
        <taxon>Embryophyta</taxon>
        <taxon>Tracheophyta</taxon>
        <taxon>Spermatophyta</taxon>
        <taxon>Magnoliopsida</taxon>
        <taxon>eudicotyledons</taxon>
        <taxon>Gunneridae</taxon>
        <taxon>Pentapetalae</taxon>
        <taxon>asterids</taxon>
        <taxon>campanulids</taxon>
        <taxon>Asterales</taxon>
        <taxon>Asteraceae</taxon>
        <taxon>Asteroideae</taxon>
        <taxon>Heliantheae alliance</taxon>
        <taxon>Millerieae</taxon>
        <taxon>Smallanthus</taxon>
    </lineage>
</organism>
<dbReference type="Proteomes" id="UP001056120">
    <property type="component" value="Linkage Group LG12"/>
</dbReference>
<gene>
    <name evidence="1" type="ORF">L1987_35941</name>
</gene>
<keyword evidence="2" id="KW-1185">Reference proteome</keyword>
<proteinExistence type="predicted"/>
<dbReference type="EMBL" id="CM042029">
    <property type="protein sequence ID" value="KAI3793324.1"/>
    <property type="molecule type" value="Genomic_DNA"/>
</dbReference>
<accession>A0ACB9HC77</accession>
<evidence type="ECO:0000313" key="2">
    <source>
        <dbReference type="Proteomes" id="UP001056120"/>
    </source>
</evidence>
<evidence type="ECO:0000313" key="1">
    <source>
        <dbReference type="EMBL" id="KAI3793324.1"/>
    </source>
</evidence>
<sequence length="106" mass="11438">MICWDEQKIKQIDARNLQAAAVCVLGNQATSLFLDTEIKVASITLLTANTPPGNRHTVNPTASSSLPGWLFAAIQPPFGLDESVVSDGNSWRQTGQELREDAIGMV</sequence>